<organism evidence="9">
    <name type="scientific">Chelativorans sp. (strain BNC1)</name>
    <dbReference type="NCBI Taxonomy" id="266779"/>
    <lineage>
        <taxon>Bacteria</taxon>
        <taxon>Pseudomonadati</taxon>
        <taxon>Pseudomonadota</taxon>
        <taxon>Alphaproteobacteria</taxon>
        <taxon>Hyphomicrobiales</taxon>
        <taxon>Phyllobacteriaceae</taxon>
        <taxon>Chelativorans</taxon>
    </lineage>
</organism>
<evidence type="ECO:0000259" key="8">
    <source>
        <dbReference type="PROSITE" id="PS50928"/>
    </source>
</evidence>
<proteinExistence type="inferred from homology"/>
<sequence>MQNASASASSQIPPLRRYRLRPVDLVLGPVILVVFLMLLVPGWIAPGSPTEFDPMASLIPPGGDYLLGTDEFGRDVYTRIVHGARPTLIVAFAGAVVGVILGTLTGMLAGYAGGRVDETLMRFMDALMSFPTLILATLIVVMLGSNPVNVVAALAVVFWPRSARIVRAVAMDVARRAFIEAAWVRGESHLFILFRELLPSVMNVAVIDLSLRITYATMLSASLSYLGVGVHPPTPAWGLMVKEGQQFIQFASWLVVVPCTTIAIVAVTCVLLGERLRELLAPAHRGEQ</sequence>
<feature type="transmembrane region" description="Helical" evidence="7">
    <location>
        <begin position="250"/>
        <end position="272"/>
    </location>
</feature>
<name>Q11C73_CHESB</name>
<evidence type="ECO:0000313" key="9">
    <source>
        <dbReference type="EMBL" id="ABG65002.1"/>
    </source>
</evidence>
<evidence type="ECO:0000256" key="3">
    <source>
        <dbReference type="ARBA" id="ARBA00022475"/>
    </source>
</evidence>
<evidence type="ECO:0000256" key="5">
    <source>
        <dbReference type="ARBA" id="ARBA00022989"/>
    </source>
</evidence>
<comment type="similarity">
    <text evidence="7">Belongs to the binding-protein-dependent transport system permease family.</text>
</comment>
<gene>
    <name evidence="9" type="ordered locus">Meso_3633</name>
</gene>
<dbReference type="InterPro" id="IPR000515">
    <property type="entry name" value="MetI-like"/>
</dbReference>
<evidence type="ECO:0000256" key="4">
    <source>
        <dbReference type="ARBA" id="ARBA00022692"/>
    </source>
</evidence>
<keyword evidence="5 7" id="KW-1133">Transmembrane helix</keyword>
<feature type="transmembrane region" description="Helical" evidence="7">
    <location>
        <begin position="123"/>
        <end position="144"/>
    </location>
</feature>
<dbReference type="Gene3D" id="1.10.3720.10">
    <property type="entry name" value="MetI-like"/>
    <property type="match status" value="1"/>
</dbReference>
<dbReference type="Pfam" id="PF00528">
    <property type="entry name" value="BPD_transp_1"/>
    <property type="match status" value="1"/>
</dbReference>
<protein>
    <submittedName>
        <fullName evidence="9">Binding-protein-dependent transport systems inner membrane component</fullName>
    </submittedName>
</protein>
<dbReference type="PROSITE" id="PS50928">
    <property type="entry name" value="ABC_TM1"/>
    <property type="match status" value="1"/>
</dbReference>
<evidence type="ECO:0000256" key="6">
    <source>
        <dbReference type="ARBA" id="ARBA00023136"/>
    </source>
</evidence>
<dbReference type="OrthoDB" id="9766870at2"/>
<dbReference type="InterPro" id="IPR035906">
    <property type="entry name" value="MetI-like_sf"/>
</dbReference>
<dbReference type="eggNOG" id="COG1173">
    <property type="taxonomic scope" value="Bacteria"/>
</dbReference>
<evidence type="ECO:0000256" key="2">
    <source>
        <dbReference type="ARBA" id="ARBA00022448"/>
    </source>
</evidence>
<comment type="subcellular location">
    <subcellularLocation>
        <location evidence="1 7">Cell membrane</location>
        <topology evidence="1 7">Multi-pass membrane protein</topology>
    </subcellularLocation>
</comment>
<keyword evidence="6 7" id="KW-0472">Membrane</keyword>
<dbReference type="CDD" id="cd06261">
    <property type="entry name" value="TM_PBP2"/>
    <property type="match status" value="1"/>
</dbReference>
<dbReference type="AlphaFoldDB" id="Q11C73"/>
<evidence type="ECO:0000256" key="7">
    <source>
        <dbReference type="RuleBase" id="RU363032"/>
    </source>
</evidence>
<accession>Q11C73</accession>
<keyword evidence="4 7" id="KW-0812">Transmembrane</keyword>
<dbReference type="HOGENOM" id="CLU_028518_5_2_5"/>
<keyword evidence="2 7" id="KW-0813">Transport</keyword>
<feature type="transmembrane region" description="Helical" evidence="7">
    <location>
        <begin position="209"/>
        <end position="230"/>
    </location>
</feature>
<dbReference type="InterPro" id="IPR050366">
    <property type="entry name" value="BP-dependent_transpt_permease"/>
</dbReference>
<dbReference type="PANTHER" id="PTHR43386:SF25">
    <property type="entry name" value="PEPTIDE ABC TRANSPORTER PERMEASE PROTEIN"/>
    <property type="match status" value="1"/>
</dbReference>
<reference evidence="9" key="1">
    <citation type="submission" date="2006-06" db="EMBL/GenBank/DDBJ databases">
        <title>Complete sequence of chromosome of Chelativorans sp. BNC1.</title>
        <authorList>
            <consortium name="US DOE Joint Genome Institute"/>
            <person name="Copeland A."/>
            <person name="Lucas S."/>
            <person name="Lapidus A."/>
            <person name="Barry K."/>
            <person name="Detter J.C."/>
            <person name="Glavina del Rio T."/>
            <person name="Hammon N."/>
            <person name="Israni S."/>
            <person name="Dalin E."/>
            <person name="Tice H."/>
            <person name="Pitluck S."/>
            <person name="Chertkov O."/>
            <person name="Brettin T."/>
            <person name="Bruce D."/>
            <person name="Han C."/>
            <person name="Tapia R."/>
            <person name="Gilna P."/>
            <person name="Schmutz J."/>
            <person name="Larimer F."/>
            <person name="Land M."/>
            <person name="Hauser L."/>
            <person name="Kyrpides N."/>
            <person name="Mikhailova N."/>
            <person name="Richardson P."/>
        </authorList>
    </citation>
    <scope>NUCLEOTIDE SEQUENCE</scope>
    <source>
        <strain evidence="9">BNC1</strain>
    </source>
</reference>
<dbReference type="STRING" id="266779.Meso_3633"/>
<feature type="transmembrane region" description="Helical" evidence="7">
    <location>
        <begin position="88"/>
        <end position="111"/>
    </location>
</feature>
<dbReference type="GO" id="GO:0005886">
    <property type="term" value="C:plasma membrane"/>
    <property type="evidence" value="ECO:0007669"/>
    <property type="project" value="UniProtKB-SubCell"/>
</dbReference>
<feature type="transmembrane region" description="Helical" evidence="7">
    <location>
        <begin position="25"/>
        <end position="45"/>
    </location>
</feature>
<feature type="domain" description="ABC transmembrane type-1" evidence="8">
    <location>
        <begin position="84"/>
        <end position="273"/>
    </location>
</feature>
<keyword evidence="3" id="KW-1003">Cell membrane</keyword>
<evidence type="ECO:0000256" key="1">
    <source>
        <dbReference type="ARBA" id="ARBA00004651"/>
    </source>
</evidence>
<dbReference type="SUPFAM" id="SSF161098">
    <property type="entry name" value="MetI-like"/>
    <property type="match status" value="1"/>
</dbReference>
<dbReference type="PANTHER" id="PTHR43386">
    <property type="entry name" value="OLIGOPEPTIDE TRANSPORT SYSTEM PERMEASE PROTEIN APPC"/>
    <property type="match status" value="1"/>
</dbReference>
<dbReference type="EMBL" id="CP000390">
    <property type="protein sequence ID" value="ABG65002.1"/>
    <property type="molecule type" value="Genomic_DNA"/>
</dbReference>
<dbReference type="KEGG" id="mes:Meso_3633"/>
<dbReference type="GO" id="GO:0055085">
    <property type="term" value="P:transmembrane transport"/>
    <property type="evidence" value="ECO:0007669"/>
    <property type="project" value="InterPro"/>
</dbReference>